<dbReference type="InterPro" id="IPR023166">
    <property type="entry name" value="BaiN-like_dom_sf"/>
</dbReference>
<comment type="cofactor">
    <cofactor evidence="1">
        <name>FAD</name>
        <dbReference type="ChEBI" id="CHEBI:57692"/>
    </cofactor>
</comment>
<organism evidence="6 7">
    <name type="scientific">Paracoccus aminophilus JCM 7686</name>
    <dbReference type="NCBI Taxonomy" id="1367847"/>
    <lineage>
        <taxon>Bacteria</taxon>
        <taxon>Pseudomonadati</taxon>
        <taxon>Pseudomonadota</taxon>
        <taxon>Alphaproteobacteria</taxon>
        <taxon>Rhodobacterales</taxon>
        <taxon>Paracoccaceae</taxon>
        <taxon>Paracoccus</taxon>
    </lineage>
</organism>
<dbReference type="PATRIC" id="fig|1367847.3.peg.3444"/>
<protein>
    <recommendedName>
        <fullName evidence="8">Flavoprotein</fullName>
    </recommendedName>
</protein>
<evidence type="ECO:0000256" key="1">
    <source>
        <dbReference type="ARBA" id="ARBA00001974"/>
    </source>
</evidence>
<keyword evidence="3" id="KW-0274">FAD</keyword>
<sequence length="405" mass="41984">MSLDAVVIGAGPAGLMAADVLSATGRRVVVAEAMPTPARKFLMAGKSGLNLTKDENEADFLSRFSGSLFAEAGSPAARSHGYLGMKDFGPQEVIAFARALDIAVFTGSTGRVFPLGMKGSPLLRAWLARLQAQGAELRTRWRWRGFEGADLVFETPEGPQVLRPKVTVLALGGASWPRLGSDAAWLPSLTAAGVGVAPFRPANMGFAVAWSAPMAAHFGQAVKGVAIHAGAAISRGEWVISREGIEGGGIYEIAAQIRDGASAFVDLAPDLAEAELAARFAKAPAKLSLGNRLRRVLGDPVKAALLLEWGRPLPAEPIALARSAKALPLRHDGAAGIARAISVAGGITAEALTPELELLARPGVFAAGEMLDWEAPTGGYLLTGCLASGRRAGLGALAYLERAAS</sequence>
<dbReference type="Proteomes" id="UP000015480">
    <property type="component" value="Chromosome"/>
</dbReference>
<dbReference type="InterPro" id="IPR055178">
    <property type="entry name" value="RsdA/BaiN/AoA(So)-like_dom"/>
</dbReference>
<dbReference type="SUPFAM" id="SSF160996">
    <property type="entry name" value="HI0933 insert domain-like"/>
    <property type="match status" value="1"/>
</dbReference>
<dbReference type="Gene3D" id="2.40.30.10">
    <property type="entry name" value="Translation factors"/>
    <property type="match status" value="1"/>
</dbReference>
<dbReference type="EMBL" id="CP006650">
    <property type="protein sequence ID" value="AGT10447.1"/>
    <property type="molecule type" value="Genomic_DNA"/>
</dbReference>
<reference evidence="6 7" key="1">
    <citation type="journal article" date="2014" name="BMC Genomics">
        <title>Architecture and functions of a multipartite genome of the methylotrophic bacterium Paracoccus aminophilus JCM 7686, containing primary and secondary chromids.</title>
        <authorList>
            <person name="Dziewit L."/>
            <person name="Czarnecki J."/>
            <person name="Wibberg D."/>
            <person name="Radlinska M."/>
            <person name="Mrozek P."/>
            <person name="Szymczak M."/>
            <person name="Schluter A."/>
            <person name="Puhler A."/>
            <person name="Bartosik D."/>
        </authorList>
    </citation>
    <scope>NUCLEOTIDE SEQUENCE [LARGE SCALE GENOMIC DNA]</scope>
    <source>
        <strain evidence="6">JCM 7686</strain>
    </source>
</reference>
<dbReference type="PANTHER" id="PTHR42887">
    <property type="entry name" value="OS12G0638800 PROTEIN"/>
    <property type="match status" value="1"/>
</dbReference>
<dbReference type="Pfam" id="PF03486">
    <property type="entry name" value="HI0933_like"/>
    <property type="match status" value="1"/>
</dbReference>
<dbReference type="eggNOG" id="COG2081">
    <property type="taxonomic scope" value="Bacteria"/>
</dbReference>
<dbReference type="InterPro" id="IPR036188">
    <property type="entry name" value="FAD/NAD-bd_sf"/>
</dbReference>
<feature type="domain" description="RsdA/BaiN/AoA(So)-like insert" evidence="5">
    <location>
        <begin position="200"/>
        <end position="341"/>
    </location>
</feature>
<dbReference type="HOGENOM" id="CLU_025174_1_0_5"/>
<evidence type="ECO:0000256" key="3">
    <source>
        <dbReference type="ARBA" id="ARBA00022827"/>
    </source>
</evidence>
<keyword evidence="7" id="KW-1185">Reference proteome</keyword>
<name>S5XYQ9_PARAH</name>
<evidence type="ECO:0000313" key="6">
    <source>
        <dbReference type="EMBL" id="AGT10447.1"/>
    </source>
</evidence>
<proteinExistence type="predicted"/>
<dbReference type="InterPro" id="IPR022460">
    <property type="entry name" value="Flavoprotein_PP4765"/>
</dbReference>
<accession>S5XYQ9</accession>
<evidence type="ECO:0000259" key="4">
    <source>
        <dbReference type="Pfam" id="PF03486"/>
    </source>
</evidence>
<dbReference type="SUPFAM" id="SSF51905">
    <property type="entry name" value="FAD/NAD(P)-binding domain"/>
    <property type="match status" value="1"/>
</dbReference>
<dbReference type="InterPro" id="IPR004792">
    <property type="entry name" value="BaiN-like"/>
</dbReference>
<evidence type="ECO:0000256" key="2">
    <source>
        <dbReference type="ARBA" id="ARBA00022630"/>
    </source>
</evidence>
<evidence type="ECO:0000313" key="7">
    <source>
        <dbReference type="Proteomes" id="UP000015480"/>
    </source>
</evidence>
<feature type="domain" description="RsdA/BaiN/AoA(So)-like Rossmann fold-like" evidence="4">
    <location>
        <begin position="4"/>
        <end position="393"/>
    </location>
</feature>
<keyword evidence="2" id="KW-0285">Flavoprotein</keyword>
<dbReference type="STRING" id="1367847.JCM7686_3412"/>
<dbReference type="Gene3D" id="3.50.50.60">
    <property type="entry name" value="FAD/NAD(P)-binding domain"/>
    <property type="match status" value="1"/>
</dbReference>
<evidence type="ECO:0008006" key="8">
    <source>
        <dbReference type="Google" id="ProtNLM"/>
    </source>
</evidence>
<dbReference type="AlphaFoldDB" id="S5XYQ9"/>
<dbReference type="NCBIfam" id="TIGR03862">
    <property type="entry name" value="flavo_PP4765"/>
    <property type="match status" value="1"/>
</dbReference>
<dbReference type="Pfam" id="PF22780">
    <property type="entry name" value="HI0933_like_1st"/>
    <property type="match status" value="1"/>
</dbReference>
<dbReference type="InterPro" id="IPR057661">
    <property type="entry name" value="RsdA/BaiN/AoA(So)_Rossmann"/>
</dbReference>
<gene>
    <name evidence="6" type="ORF">JCM7686_3412</name>
</gene>
<dbReference type="PANTHER" id="PTHR42887:SF1">
    <property type="entry name" value="BLR3961 PROTEIN"/>
    <property type="match status" value="1"/>
</dbReference>
<dbReference type="NCBIfam" id="TIGR00275">
    <property type="entry name" value="aminoacetone oxidase family FAD-binding enzyme"/>
    <property type="match status" value="1"/>
</dbReference>
<evidence type="ECO:0000259" key="5">
    <source>
        <dbReference type="Pfam" id="PF22780"/>
    </source>
</evidence>
<dbReference type="KEGG" id="pami:JCM7686_3412"/>
<dbReference type="Gene3D" id="1.10.8.260">
    <property type="entry name" value="HI0933 insert domain-like"/>
    <property type="match status" value="1"/>
</dbReference>